<dbReference type="EMBL" id="JAFBEC010000008">
    <property type="protein sequence ID" value="MBM7633758.1"/>
    <property type="molecule type" value="Genomic_DNA"/>
</dbReference>
<dbReference type="NCBIfam" id="TIGR02856">
    <property type="entry name" value="spore_yqfC"/>
    <property type="match status" value="1"/>
</dbReference>
<proteinExistence type="predicted"/>
<sequence length="91" mass="10207">MSAISKKFRKLISKGMQIPIDVTLGLPRVTMIGQLHVYVENHQGILSFTPERVHLRLTDGELIVVGQNIIIKAILPEELILEGTIDEIKHV</sequence>
<dbReference type="InterPro" id="IPR022477">
    <property type="entry name" value="Spore_YqfC"/>
</dbReference>
<accession>A0ABS2PEB8</accession>
<reference evidence="1 2" key="1">
    <citation type="submission" date="2021-01" db="EMBL/GenBank/DDBJ databases">
        <title>Genomic Encyclopedia of Type Strains, Phase IV (KMG-IV): sequencing the most valuable type-strain genomes for metagenomic binning, comparative biology and taxonomic classification.</title>
        <authorList>
            <person name="Goeker M."/>
        </authorList>
    </citation>
    <scope>NUCLEOTIDE SEQUENCE [LARGE SCALE GENOMIC DNA]</scope>
    <source>
        <strain evidence="1 2">DSM 25540</strain>
    </source>
</reference>
<organism evidence="1 2">
    <name type="scientific">Geomicrobium sediminis</name>
    <dbReference type="NCBI Taxonomy" id="1347788"/>
    <lineage>
        <taxon>Bacteria</taxon>
        <taxon>Bacillati</taxon>
        <taxon>Bacillota</taxon>
        <taxon>Bacilli</taxon>
        <taxon>Bacillales</taxon>
        <taxon>Geomicrobium</taxon>
    </lineage>
</organism>
<name>A0ABS2PEB8_9BACL</name>
<comment type="caution">
    <text evidence="1">The sequence shown here is derived from an EMBL/GenBank/DDBJ whole genome shotgun (WGS) entry which is preliminary data.</text>
</comment>
<dbReference type="Pfam" id="PF07873">
    <property type="entry name" value="YabP"/>
    <property type="match status" value="1"/>
</dbReference>
<keyword evidence="2" id="KW-1185">Reference proteome</keyword>
<evidence type="ECO:0000313" key="1">
    <source>
        <dbReference type="EMBL" id="MBM7633758.1"/>
    </source>
</evidence>
<evidence type="ECO:0000313" key="2">
    <source>
        <dbReference type="Proteomes" id="UP000741863"/>
    </source>
</evidence>
<gene>
    <name evidence="1" type="ORF">JOD17_002854</name>
</gene>
<dbReference type="InterPro" id="IPR022476">
    <property type="entry name" value="Spore_YabP/YqfC"/>
</dbReference>
<dbReference type="Proteomes" id="UP000741863">
    <property type="component" value="Unassembled WGS sequence"/>
</dbReference>
<protein>
    <submittedName>
        <fullName evidence="1">Sporulation protein YqfC</fullName>
    </submittedName>
</protein>